<evidence type="ECO:0000259" key="8">
    <source>
        <dbReference type="PROSITE" id="PS50016"/>
    </source>
</evidence>
<dbReference type="InterPro" id="IPR028651">
    <property type="entry name" value="ING_fam"/>
</dbReference>
<evidence type="ECO:0000256" key="5">
    <source>
        <dbReference type="ARBA" id="ARBA00022833"/>
    </source>
</evidence>
<evidence type="ECO:0000313" key="9">
    <source>
        <dbReference type="EMBL" id="CAH0407417.1"/>
    </source>
</evidence>
<dbReference type="Proteomes" id="UP001153292">
    <property type="component" value="Chromosome 8"/>
</dbReference>
<dbReference type="PANTHER" id="PTHR10333">
    <property type="entry name" value="INHIBITOR OF GROWTH PROTEIN"/>
    <property type="match status" value="1"/>
</dbReference>
<gene>
    <name evidence="9" type="ORF">CHILSU_LOCUS10815</name>
</gene>
<dbReference type="Gene3D" id="3.30.40.10">
    <property type="entry name" value="Zinc/RING finger domain, C3HC4 (zinc finger)"/>
    <property type="match status" value="1"/>
</dbReference>
<keyword evidence="5" id="KW-0862">Zinc</keyword>
<protein>
    <recommendedName>
        <fullName evidence="8">PHD-type domain-containing protein</fullName>
    </recommendedName>
</protein>
<evidence type="ECO:0000256" key="4">
    <source>
        <dbReference type="ARBA" id="ARBA00022771"/>
    </source>
</evidence>
<dbReference type="SMART" id="SM00249">
    <property type="entry name" value="PHD"/>
    <property type="match status" value="1"/>
</dbReference>
<proteinExistence type="inferred from homology"/>
<dbReference type="InterPro" id="IPR011011">
    <property type="entry name" value="Znf_FYVE_PHD"/>
</dbReference>
<accession>A0ABN8BE45</accession>
<comment type="subcellular location">
    <subcellularLocation>
        <location evidence="1">Nucleus</location>
    </subcellularLocation>
</comment>
<keyword evidence="4 7" id="KW-0863">Zinc-finger</keyword>
<dbReference type="EMBL" id="OU963901">
    <property type="protein sequence ID" value="CAH0407417.1"/>
    <property type="molecule type" value="Genomic_DNA"/>
</dbReference>
<evidence type="ECO:0000256" key="1">
    <source>
        <dbReference type="ARBA" id="ARBA00004123"/>
    </source>
</evidence>
<name>A0ABN8BE45_CHISP</name>
<keyword evidence="10" id="KW-1185">Reference proteome</keyword>
<evidence type="ECO:0000313" key="10">
    <source>
        <dbReference type="Proteomes" id="UP001153292"/>
    </source>
</evidence>
<comment type="similarity">
    <text evidence="2">Belongs to the ING family.</text>
</comment>
<dbReference type="InterPro" id="IPR019786">
    <property type="entry name" value="Zinc_finger_PHD-type_CS"/>
</dbReference>
<dbReference type="InterPro" id="IPR001965">
    <property type="entry name" value="Znf_PHD"/>
</dbReference>
<dbReference type="InterPro" id="IPR013087">
    <property type="entry name" value="Znf_C2H2_type"/>
</dbReference>
<organism evidence="9 10">
    <name type="scientific">Chilo suppressalis</name>
    <name type="common">Asiatic rice borer moth</name>
    <dbReference type="NCBI Taxonomy" id="168631"/>
    <lineage>
        <taxon>Eukaryota</taxon>
        <taxon>Metazoa</taxon>
        <taxon>Ecdysozoa</taxon>
        <taxon>Arthropoda</taxon>
        <taxon>Hexapoda</taxon>
        <taxon>Insecta</taxon>
        <taxon>Pterygota</taxon>
        <taxon>Neoptera</taxon>
        <taxon>Endopterygota</taxon>
        <taxon>Lepidoptera</taxon>
        <taxon>Glossata</taxon>
        <taxon>Ditrysia</taxon>
        <taxon>Pyraloidea</taxon>
        <taxon>Crambidae</taxon>
        <taxon>Crambinae</taxon>
        <taxon>Chilo</taxon>
    </lineage>
</organism>
<dbReference type="PROSITE" id="PS01359">
    <property type="entry name" value="ZF_PHD_1"/>
    <property type="match status" value="1"/>
</dbReference>
<keyword evidence="6" id="KW-0539">Nucleus</keyword>
<evidence type="ECO:0000256" key="6">
    <source>
        <dbReference type="ARBA" id="ARBA00023242"/>
    </source>
</evidence>
<dbReference type="SUPFAM" id="SSF57903">
    <property type="entry name" value="FYVE/PHD zinc finger"/>
    <property type="match status" value="1"/>
</dbReference>
<dbReference type="PROSITE" id="PS50016">
    <property type="entry name" value="ZF_PHD_2"/>
    <property type="match status" value="1"/>
</dbReference>
<evidence type="ECO:0000256" key="3">
    <source>
        <dbReference type="ARBA" id="ARBA00022723"/>
    </source>
</evidence>
<dbReference type="InterPro" id="IPR013083">
    <property type="entry name" value="Znf_RING/FYVE/PHD"/>
</dbReference>
<dbReference type="PROSITE" id="PS00028">
    <property type="entry name" value="ZINC_FINGER_C2H2_1"/>
    <property type="match status" value="1"/>
</dbReference>
<reference evidence="9" key="1">
    <citation type="submission" date="2021-12" db="EMBL/GenBank/DDBJ databases">
        <authorList>
            <person name="King R."/>
        </authorList>
    </citation>
    <scope>NUCLEOTIDE SEQUENCE</scope>
</reference>
<sequence length="156" mass="17883">MLHKTKLSGGETEFAGFASHLIMRTAGFEMTESPRPKKYTCGECSATYDDYKDMVCHLFWRHGTESISCYKCNVRRWQFAVHICHVLPYDEIMVGEWAAESATSSRESYCYCGKDDRDSPMIGCDGDECRYQWYHYACVGMTEAPDGNWLCPTCTK</sequence>
<feature type="domain" description="PHD-type" evidence="8">
    <location>
        <begin position="107"/>
        <end position="156"/>
    </location>
</feature>
<dbReference type="Pfam" id="PF00628">
    <property type="entry name" value="PHD"/>
    <property type="match status" value="1"/>
</dbReference>
<evidence type="ECO:0000256" key="2">
    <source>
        <dbReference type="ARBA" id="ARBA00010210"/>
    </source>
</evidence>
<evidence type="ECO:0000256" key="7">
    <source>
        <dbReference type="PROSITE-ProRule" id="PRU00146"/>
    </source>
</evidence>
<keyword evidence="3" id="KW-0479">Metal-binding</keyword>
<dbReference type="InterPro" id="IPR019787">
    <property type="entry name" value="Znf_PHD-finger"/>
</dbReference>